<evidence type="ECO:0000313" key="1">
    <source>
        <dbReference type="EMBL" id="KAH0237880.1"/>
    </source>
</evidence>
<dbReference type="EMBL" id="JAHFYH010000001">
    <property type="protein sequence ID" value="KAH0237880.1"/>
    <property type="molecule type" value="Genomic_DNA"/>
</dbReference>
<reference evidence="1" key="1">
    <citation type="journal article" date="2021" name="J Fungi (Basel)">
        <title>Virulence traits and population genomics of the black yeast Aureobasidium melanogenum.</title>
        <authorList>
            <person name="Cernosa A."/>
            <person name="Sun X."/>
            <person name="Gostincar C."/>
            <person name="Fang C."/>
            <person name="Gunde-Cimerman N."/>
            <person name="Song Z."/>
        </authorList>
    </citation>
    <scope>NUCLEOTIDE SEQUENCE</scope>
    <source>
        <strain evidence="1">EXF-8016</strain>
    </source>
</reference>
<reference evidence="1" key="2">
    <citation type="submission" date="2021-08" db="EMBL/GenBank/DDBJ databases">
        <authorList>
            <person name="Gostincar C."/>
            <person name="Sun X."/>
            <person name="Song Z."/>
            <person name="Gunde-Cimerman N."/>
        </authorList>
    </citation>
    <scope>NUCLEOTIDE SEQUENCE</scope>
    <source>
        <strain evidence="1">EXF-8016</strain>
    </source>
</reference>
<sequence length="228" mass="25135">MPTHLQLSRHVLDLCIANIRAVQKGKQEQYSQPKNKSESSLLDAVFEIYGGRILRSTFRNSFFSAIGSIKAPVSESGPGGFSGDLGTEKRLNESWLHAMLLYISREEGRRCTCVPHADVVSEDRVVGDRRSRCIEVIMACRVHLDGNPNPSLSDTARQSFSSSFSLLSEPLFVLTPALSLASSPIAATDDAKNKIRGTNSSNRLQRVDIKSLIRTSNHELNLFSTEEG</sequence>
<organism evidence="1 2">
    <name type="scientific">Aureobasidium melanogenum</name>
    <name type="common">Aureobasidium pullulans var. melanogenum</name>
    <dbReference type="NCBI Taxonomy" id="46634"/>
    <lineage>
        <taxon>Eukaryota</taxon>
        <taxon>Fungi</taxon>
        <taxon>Dikarya</taxon>
        <taxon>Ascomycota</taxon>
        <taxon>Pezizomycotina</taxon>
        <taxon>Dothideomycetes</taxon>
        <taxon>Dothideomycetidae</taxon>
        <taxon>Dothideales</taxon>
        <taxon>Saccotheciaceae</taxon>
        <taxon>Aureobasidium</taxon>
    </lineage>
</organism>
<evidence type="ECO:0000313" key="2">
    <source>
        <dbReference type="Proteomes" id="UP000767238"/>
    </source>
</evidence>
<comment type="caution">
    <text evidence="1">The sequence shown here is derived from an EMBL/GenBank/DDBJ whole genome shotgun (WGS) entry which is preliminary data.</text>
</comment>
<accession>A0A9P8GQG0</accession>
<protein>
    <submittedName>
        <fullName evidence="1">Uncharacterized protein</fullName>
    </submittedName>
</protein>
<name>A0A9P8GQG0_AURME</name>
<proteinExistence type="predicted"/>
<gene>
    <name evidence="1" type="ORF">KCV03_g364</name>
</gene>
<dbReference type="AlphaFoldDB" id="A0A9P8GQG0"/>
<dbReference type="Proteomes" id="UP000767238">
    <property type="component" value="Unassembled WGS sequence"/>
</dbReference>
<feature type="non-terminal residue" evidence="1">
    <location>
        <position position="228"/>
    </location>
</feature>